<accession>A0ABR1BF00</accession>
<evidence type="ECO:0000313" key="2">
    <source>
        <dbReference type="Proteomes" id="UP001359485"/>
    </source>
</evidence>
<protein>
    <submittedName>
        <fullName evidence="1">Uncharacterized protein</fullName>
    </submittedName>
</protein>
<reference evidence="1 2" key="1">
    <citation type="submission" date="2023-09" db="EMBL/GenBank/DDBJ databases">
        <title>Genomes of two closely related lineages of the louse Polyplax serrata with different host specificities.</title>
        <authorList>
            <person name="Martinu J."/>
            <person name="Tarabai H."/>
            <person name="Stefka J."/>
            <person name="Hypsa V."/>
        </authorList>
    </citation>
    <scope>NUCLEOTIDE SEQUENCE [LARGE SCALE GENOMIC DNA]</scope>
    <source>
        <strain evidence="1">98ZLc_SE</strain>
    </source>
</reference>
<sequence length="71" mass="8065">MLQFPCSSDNRIELGWVVGGTHLKSSFIRCYQVFLLNFDTVANRLRCDFTFLIIISSSSSFSSSFKLCNES</sequence>
<comment type="caution">
    <text evidence="1">The sequence shown here is derived from an EMBL/GenBank/DDBJ whole genome shotgun (WGS) entry which is preliminary data.</text>
</comment>
<evidence type="ECO:0000313" key="1">
    <source>
        <dbReference type="EMBL" id="KAK6640557.1"/>
    </source>
</evidence>
<dbReference type="Proteomes" id="UP001359485">
    <property type="component" value="Unassembled WGS sequence"/>
</dbReference>
<dbReference type="EMBL" id="JAWJWF010000001">
    <property type="protein sequence ID" value="KAK6640557.1"/>
    <property type="molecule type" value="Genomic_DNA"/>
</dbReference>
<proteinExistence type="predicted"/>
<name>A0ABR1BF00_POLSC</name>
<organism evidence="1 2">
    <name type="scientific">Polyplax serrata</name>
    <name type="common">Common mouse louse</name>
    <dbReference type="NCBI Taxonomy" id="468196"/>
    <lineage>
        <taxon>Eukaryota</taxon>
        <taxon>Metazoa</taxon>
        <taxon>Ecdysozoa</taxon>
        <taxon>Arthropoda</taxon>
        <taxon>Hexapoda</taxon>
        <taxon>Insecta</taxon>
        <taxon>Pterygota</taxon>
        <taxon>Neoptera</taxon>
        <taxon>Paraneoptera</taxon>
        <taxon>Psocodea</taxon>
        <taxon>Troctomorpha</taxon>
        <taxon>Phthiraptera</taxon>
        <taxon>Anoplura</taxon>
        <taxon>Polyplacidae</taxon>
        <taxon>Polyplax</taxon>
    </lineage>
</organism>
<keyword evidence="2" id="KW-1185">Reference proteome</keyword>
<gene>
    <name evidence="1" type="ORF">RUM44_012253</name>
</gene>